<reference evidence="1 2" key="1">
    <citation type="submission" date="2018-09" db="EMBL/GenBank/DDBJ databases">
        <title>Genomic Encyclopedia of Type Strains, Phase III (KMG-III): the genomes of soil and plant-associated and newly described type strains.</title>
        <authorList>
            <person name="Whitman W."/>
        </authorList>
    </citation>
    <scope>NUCLEOTIDE SEQUENCE [LARGE SCALE GENOMIC DNA]</scope>
    <source>
        <strain evidence="1 2">CECT 7938</strain>
    </source>
</reference>
<name>A0A420B857_SPHD1</name>
<dbReference type="Proteomes" id="UP000286246">
    <property type="component" value="Unassembled WGS sequence"/>
</dbReference>
<dbReference type="EMBL" id="RAPY01000002">
    <property type="protein sequence ID" value="RKE52891.1"/>
    <property type="molecule type" value="Genomic_DNA"/>
</dbReference>
<comment type="caution">
    <text evidence="1">The sequence shown here is derived from an EMBL/GenBank/DDBJ whole genome shotgun (WGS) entry which is preliminary data.</text>
</comment>
<evidence type="ECO:0000313" key="1">
    <source>
        <dbReference type="EMBL" id="RKE52891.1"/>
    </source>
</evidence>
<evidence type="ECO:0000313" key="2">
    <source>
        <dbReference type="Proteomes" id="UP000286246"/>
    </source>
</evidence>
<gene>
    <name evidence="1" type="ORF">DFQ12_3137</name>
</gene>
<sequence length="29" mass="3455">MTLMAINNYLRVLFFCTPNTLYDEEKNSL</sequence>
<dbReference type="AlphaFoldDB" id="A0A420B857"/>
<proteinExistence type="predicted"/>
<protein>
    <submittedName>
        <fullName evidence="1">Uncharacterized protein</fullName>
    </submittedName>
</protein>
<organism evidence="1 2">
    <name type="scientific">Sphingobacterium detergens</name>
    <dbReference type="NCBI Taxonomy" id="1145106"/>
    <lineage>
        <taxon>Bacteria</taxon>
        <taxon>Pseudomonadati</taxon>
        <taxon>Bacteroidota</taxon>
        <taxon>Sphingobacteriia</taxon>
        <taxon>Sphingobacteriales</taxon>
        <taxon>Sphingobacteriaceae</taxon>
        <taxon>Sphingobacterium</taxon>
    </lineage>
</organism>
<keyword evidence="2" id="KW-1185">Reference proteome</keyword>
<accession>A0A420B857</accession>